<feature type="region of interest" description="Disordered" evidence="2">
    <location>
        <begin position="467"/>
        <end position="498"/>
    </location>
</feature>
<name>A0ABV9FQN5_9NOCA</name>
<comment type="caution">
    <text evidence="6">The sequence shown here is derived from an EMBL/GenBank/DDBJ whole genome shotgun (WGS) entry which is preliminary data.</text>
</comment>
<feature type="compositionally biased region" description="Basic and acidic residues" evidence="2">
    <location>
        <begin position="472"/>
        <end position="483"/>
    </location>
</feature>
<dbReference type="PANTHER" id="PTHR33392">
    <property type="entry name" value="POLYISOPRENYL-TEICHOIC ACID--PEPTIDOGLYCAN TEICHOIC ACID TRANSFERASE TAGU"/>
    <property type="match status" value="1"/>
</dbReference>
<accession>A0ABV9FQN5</accession>
<evidence type="ECO:0000313" key="7">
    <source>
        <dbReference type="Proteomes" id="UP001595914"/>
    </source>
</evidence>
<evidence type="ECO:0000259" key="5">
    <source>
        <dbReference type="Pfam" id="PF13399"/>
    </source>
</evidence>
<evidence type="ECO:0000313" key="6">
    <source>
        <dbReference type="EMBL" id="MFC4603529.1"/>
    </source>
</evidence>
<feature type="compositionally biased region" description="Pro residues" evidence="2">
    <location>
        <begin position="30"/>
        <end position="48"/>
    </location>
</feature>
<feature type="compositionally biased region" description="Basic and acidic residues" evidence="2">
    <location>
        <begin position="91"/>
        <end position="100"/>
    </location>
</feature>
<sequence length="641" mass="66707">MGDDQNPGPAPEGRAPWERPISHLTGSVHRPPPPRPPTPPPADRPPPGRGQGGGRTGEPSDRLSVADLTNKLGRGGTRAPVAGPADLPPAHPRDPEPASDQLHRAEPTLVVPDGPTAVGAASTRLAASKQRKQHRLKLVGRSAVALVAVMSLVMTGIVWGYMKSTDSGFLQVAALDPDSTDVIDPGGQYGDETYLIVGTDTRAGVNSNLGAGSVADAEGARSDTVILVNIPADRSRVVAVSFPRDLAIVRPSCQAWDNDKGQYTNEINPGADNDKLNSAYALGGPKCLVKVIQKLSGMKIGHFIGMDFSGFETIVNQIGGVEVCTTTPLIDDELGAVLPNAGRQTVDGATALNYVRARKVEAEGNGDYGRIKRQQIFLSSLLRSSLSNKVLLDPGKLNGFINAFTRETFVQNVDTKSLVTLGRSLQKVDAGAITFLTVPTDGTDELGNEVPRLDDIKSIFRAIIDDEPLPGESRKEPEVKQDEAAAGPSTATTPPPAPRLLSVDTSGVSLQVSNASGVTGVAATAAESLGAEGFQIYSVGNYSGTSANTLIRYAPGQAAEAATVAASIPGALLLETSTEELGGMIDVVLGTTFTGTVIPAKPADTELHPTLAPKSTVISGTTVEELPADLAFTNAGDDTCT</sequence>
<dbReference type="Gene3D" id="3.40.630.190">
    <property type="entry name" value="LCP protein"/>
    <property type="match status" value="1"/>
</dbReference>
<dbReference type="InterPro" id="IPR050922">
    <property type="entry name" value="LytR/CpsA/Psr_CW_biosynth"/>
</dbReference>
<dbReference type="RefSeq" id="WP_378415587.1">
    <property type="nucleotide sequence ID" value="NZ_JBHSFO010000003.1"/>
</dbReference>
<organism evidence="6 7">
    <name type="scientific">Rhodococcus kronopolitis</name>
    <dbReference type="NCBI Taxonomy" id="1460226"/>
    <lineage>
        <taxon>Bacteria</taxon>
        <taxon>Bacillati</taxon>
        <taxon>Actinomycetota</taxon>
        <taxon>Actinomycetes</taxon>
        <taxon>Mycobacteriales</taxon>
        <taxon>Nocardiaceae</taxon>
        <taxon>Rhodococcus</taxon>
    </lineage>
</organism>
<dbReference type="NCBIfam" id="TIGR00350">
    <property type="entry name" value="lytR_cpsA_psr"/>
    <property type="match status" value="1"/>
</dbReference>
<protein>
    <submittedName>
        <fullName evidence="6">LCP family protein</fullName>
    </submittedName>
</protein>
<dbReference type="Pfam" id="PF03816">
    <property type="entry name" value="LytR_cpsA_psr"/>
    <property type="match status" value="1"/>
</dbReference>
<dbReference type="Pfam" id="PF13399">
    <property type="entry name" value="LytR_C"/>
    <property type="match status" value="1"/>
</dbReference>
<feature type="region of interest" description="Disordered" evidence="2">
    <location>
        <begin position="1"/>
        <end position="100"/>
    </location>
</feature>
<evidence type="ECO:0000256" key="2">
    <source>
        <dbReference type="SAM" id="MobiDB-lite"/>
    </source>
</evidence>
<keyword evidence="7" id="KW-1185">Reference proteome</keyword>
<keyword evidence="3" id="KW-0472">Membrane</keyword>
<feature type="domain" description="Cell envelope-related transcriptional attenuator" evidence="4">
    <location>
        <begin position="221"/>
        <end position="384"/>
    </location>
</feature>
<feature type="domain" description="LytR/CpsA/Psr regulator C-terminal" evidence="5">
    <location>
        <begin position="508"/>
        <end position="593"/>
    </location>
</feature>
<dbReference type="PANTHER" id="PTHR33392:SF6">
    <property type="entry name" value="POLYISOPRENYL-TEICHOIC ACID--PEPTIDOGLYCAN TEICHOIC ACID TRANSFERASE TAGU"/>
    <property type="match status" value="1"/>
</dbReference>
<dbReference type="Proteomes" id="UP001595914">
    <property type="component" value="Unassembled WGS sequence"/>
</dbReference>
<keyword evidence="3" id="KW-0812">Transmembrane</keyword>
<dbReference type="InterPro" id="IPR004474">
    <property type="entry name" value="LytR_CpsA_psr"/>
</dbReference>
<evidence type="ECO:0000256" key="3">
    <source>
        <dbReference type="SAM" id="Phobius"/>
    </source>
</evidence>
<evidence type="ECO:0000256" key="1">
    <source>
        <dbReference type="ARBA" id="ARBA00006068"/>
    </source>
</evidence>
<evidence type="ECO:0000259" key="4">
    <source>
        <dbReference type="Pfam" id="PF03816"/>
    </source>
</evidence>
<feature type="transmembrane region" description="Helical" evidence="3">
    <location>
        <begin position="138"/>
        <end position="162"/>
    </location>
</feature>
<proteinExistence type="inferred from homology"/>
<keyword evidence="3" id="KW-1133">Transmembrane helix</keyword>
<comment type="similarity">
    <text evidence="1">Belongs to the LytR/CpsA/Psr (LCP) family.</text>
</comment>
<dbReference type="InterPro" id="IPR027381">
    <property type="entry name" value="LytR/CpsA/Psr_C"/>
</dbReference>
<reference evidence="7" key="1">
    <citation type="journal article" date="2019" name="Int. J. Syst. Evol. Microbiol.">
        <title>The Global Catalogue of Microorganisms (GCM) 10K type strain sequencing project: providing services to taxonomists for standard genome sequencing and annotation.</title>
        <authorList>
            <consortium name="The Broad Institute Genomics Platform"/>
            <consortium name="The Broad Institute Genome Sequencing Center for Infectious Disease"/>
            <person name="Wu L."/>
            <person name="Ma J."/>
        </authorList>
    </citation>
    <scope>NUCLEOTIDE SEQUENCE [LARGE SCALE GENOMIC DNA]</scope>
    <source>
        <strain evidence="7">CCUG 54520</strain>
    </source>
</reference>
<dbReference type="EMBL" id="JBHSFO010000003">
    <property type="protein sequence ID" value="MFC4603529.1"/>
    <property type="molecule type" value="Genomic_DNA"/>
</dbReference>
<gene>
    <name evidence="6" type="ORF">ACFO6S_07545</name>
</gene>
<dbReference type="Gene3D" id="3.30.70.2390">
    <property type="match status" value="1"/>
</dbReference>